<keyword evidence="3" id="KW-1185">Reference proteome</keyword>
<evidence type="ECO:0000259" key="1">
    <source>
        <dbReference type="Pfam" id="PF04754"/>
    </source>
</evidence>
<organism evidence="2 3">
    <name type="scientific">Dyadobacter psychrotolerans</name>
    <dbReference type="NCBI Taxonomy" id="2541721"/>
    <lineage>
        <taxon>Bacteria</taxon>
        <taxon>Pseudomonadati</taxon>
        <taxon>Bacteroidota</taxon>
        <taxon>Cytophagia</taxon>
        <taxon>Cytophagales</taxon>
        <taxon>Spirosomataceae</taxon>
        <taxon>Dyadobacter</taxon>
    </lineage>
</organism>
<name>A0A4R5E199_9BACT</name>
<reference evidence="2 3" key="1">
    <citation type="submission" date="2019-03" db="EMBL/GenBank/DDBJ databases">
        <title>Dyadobacter AR-3-6 sp. nov., isolated from arctic soil.</title>
        <authorList>
            <person name="Chaudhary D.K."/>
        </authorList>
    </citation>
    <scope>NUCLEOTIDE SEQUENCE [LARGE SCALE GENOMIC DNA]</scope>
    <source>
        <strain evidence="2 3">AR-3-6</strain>
    </source>
</reference>
<evidence type="ECO:0000313" key="2">
    <source>
        <dbReference type="EMBL" id="TDE18421.1"/>
    </source>
</evidence>
<dbReference type="AlphaFoldDB" id="A0A4R5E199"/>
<comment type="caution">
    <text evidence="2">The sequence shown here is derived from an EMBL/GenBank/DDBJ whole genome shotgun (WGS) entry which is preliminary data.</text>
</comment>
<dbReference type="GO" id="GO:1990238">
    <property type="term" value="F:double-stranded DNA endonuclease activity"/>
    <property type="evidence" value="ECO:0007669"/>
    <property type="project" value="TreeGrafter"/>
</dbReference>
<dbReference type="OrthoDB" id="932587at2"/>
<dbReference type="PANTHER" id="PTHR34611">
    <property type="match status" value="1"/>
</dbReference>
<gene>
    <name evidence="2" type="ORF">E0F88_02470</name>
</gene>
<dbReference type="InterPro" id="IPR051699">
    <property type="entry name" value="Rpn/YhgA-like_nuclease"/>
</dbReference>
<dbReference type="PANTHER" id="PTHR34611:SF2">
    <property type="entry name" value="INACTIVE RECOMBINATION-PROMOTING NUCLEASE-LIKE PROTEIN RPNE-RELATED"/>
    <property type="match status" value="1"/>
</dbReference>
<proteinExistence type="predicted"/>
<dbReference type="GO" id="GO:0006310">
    <property type="term" value="P:DNA recombination"/>
    <property type="evidence" value="ECO:0007669"/>
    <property type="project" value="TreeGrafter"/>
</dbReference>
<evidence type="ECO:0000313" key="3">
    <source>
        <dbReference type="Proteomes" id="UP000294850"/>
    </source>
</evidence>
<sequence>MSDIVYTCQKKGKGGLKVCLLIEHKSFPDKNTPIQIGSYIFSSLLRQIVNKQELEMIIPVLLYHGRKGWEYQTLADLFKKMDPDWKKFLPDFDYIYNNLGDIPDQQVEALNNKFLAASILALKQSFEKDWLEQTALMLLVWLEYADWNLQRGSIVYLFERSGLEEGKIREIVERLPIPLKDTVMNTAEMFMEKGKKIGFEAGLEKGKAEFVVNLLKNTDFDVSKIAALANVSEQFVFAIREELLKK</sequence>
<protein>
    <recommendedName>
        <fullName evidence="1">Transposase (putative) YhgA-like domain-containing protein</fullName>
    </recommendedName>
</protein>
<feature type="domain" description="Transposase (putative) YhgA-like" evidence="1">
    <location>
        <begin position="1"/>
        <end position="134"/>
    </location>
</feature>
<dbReference type="Pfam" id="PF04754">
    <property type="entry name" value="Transposase_31"/>
    <property type="match status" value="1"/>
</dbReference>
<dbReference type="InterPro" id="IPR006842">
    <property type="entry name" value="Transposase_31"/>
</dbReference>
<dbReference type="EMBL" id="SMFL01000001">
    <property type="protein sequence ID" value="TDE18421.1"/>
    <property type="molecule type" value="Genomic_DNA"/>
</dbReference>
<dbReference type="Proteomes" id="UP000294850">
    <property type="component" value="Unassembled WGS sequence"/>
</dbReference>
<accession>A0A4R5E199</accession>